<proteinExistence type="predicted"/>
<name>A0A2J6T657_9HELO</name>
<feature type="transmembrane region" description="Helical" evidence="2">
    <location>
        <begin position="86"/>
        <end position="107"/>
    </location>
</feature>
<accession>A0A2J6T657</accession>
<keyword evidence="2" id="KW-0472">Membrane</keyword>
<evidence type="ECO:0000313" key="4">
    <source>
        <dbReference type="Proteomes" id="UP000235371"/>
    </source>
</evidence>
<dbReference type="OrthoDB" id="2150604at2759"/>
<organism evidence="3 4">
    <name type="scientific">Hyaloscypha bicolor E</name>
    <dbReference type="NCBI Taxonomy" id="1095630"/>
    <lineage>
        <taxon>Eukaryota</taxon>
        <taxon>Fungi</taxon>
        <taxon>Dikarya</taxon>
        <taxon>Ascomycota</taxon>
        <taxon>Pezizomycotina</taxon>
        <taxon>Leotiomycetes</taxon>
        <taxon>Helotiales</taxon>
        <taxon>Hyaloscyphaceae</taxon>
        <taxon>Hyaloscypha</taxon>
        <taxon>Hyaloscypha bicolor</taxon>
    </lineage>
</organism>
<evidence type="ECO:0008006" key="5">
    <source>
        <dbReference type="Google" id="ProtNLM"/>
    </source>
</evidence>
<protein>
    <recommendedName>
        <fullName evidence="5">PGG domain-containing protein</fullName>
    </recommendedName>
</protein>
<keyword evidence="2" id="KW-0812">Transmembrane</keyword>
<evidence type="ECO:0000256" key="1">
    <source>
        <dbReference type="SAM" id="MobiDB-lite"/>
    </source>
</evidence>
<feature type="transmembrane region" description="Helical" evidence="2">
    <location>
        <begin position="216"/>
        <end position="237"/>
    </location>
</feature>
<dbReference type="EMBL" id="KZ613822">
    <property type="protein sequence ID" value="PMD58502.1"/>
    <property type="molecule type" value="Genomic_DNA"/>
</dbReference>
<evidence type="ECO:0000313" key="3">
    <source>
        <dbReference type="EMBL" id="PMD58502.1"/>
    </source>
</evidence>
<dbReference type="GeneID" id="36595052"/>
<keyword evidence="4" id="KW-1185">Reference proteome</keyword>
<sequence length="255" mass="28390">MSSQIMALRIMMNPIEVFIPYRQMRRRMYALLHSPDTEDNVATPRKDEESGKGGGEVSTREVVGKDKWKKALTEWKKGELDKLSSVAIVAALVASVIASILAGSAILSWPVRALWLSALFFDLASLFTAVQETMMLTAISYDPDAVARLRHSLCHPLSHMPNDWPDAQERFVPHMLAVCFWNIAAILLTAAISLFVIGLNIWIFQAAVRGGDDKKIAVFFGVMATFVVAIYLMCYVVRFAAFGPRPPRAIDELKC</sequence>
<dbReference type="Proteomes" id="UP000235371">
    <property type="component" value="Unassembled WGS sequence"/>
</dbReference>
<dbReference type="AlphaFoldDB" id="A0A2J6T657"/>
<reference evidence="3 4" key="1">
    <citation type="submission" date="2016-04" db="EMBL/GenBank/DDBJ databases">
        <title>A degradative enzymes factory behind the ericoid mycorrhizal symbiosis.</title>
        <authorList>
            <consortium name="DOE Joint Genome Institute"/>
            <person name="Martino E."/>
            <person name="Morin E."/>
            <person name="Grelet G."/>
            <person name="Kuo A."/>
            <person name="Kohler A."/>
            <person name="Daghino S."/>
            <person name="Barry K."/>
            <person name="Choi C."/>
            <person name="Cichocki N."/>
            <person name="Clum A."/>
            <person name="Copeland A."/>
            <person name="Hainaut M."/>
            <person name="Haridas S."/>
            <person name="Labutti K."/>
            <person name="Lindquist E."/>
            <person name="Lipzen A."/>
            <person name="Khouja H.-R."/>
            <person name="Murat C."/>
            <person name="Ohm R."/>
            <person name="Olson A."/>
            <person name="Spatafora J."/>
            <person name="Veneault-Fourrey C."/>
            <person name="Henrissat B."/>
            <person name="Grigoriev I."/>
            <person name="Martin F."/>
            <person name="Perotto S."/>
        </authorList>
    </citation>
    <scope>NUCLEOTIDE SEQUENCE [LARGE SCALE GENOMIC DNA]</scope>
    <source>
        <strain evidence="3 4">E</strain>
    </source>
</reference>
<evidence type="ECO:0000256" key="2">
    <source>
        <dbReference type="SAM" id="Phobius"/>
    </source>
</evidence>
<feature type="transmembrane region" description="Helical" evidence="2">
    <location>
        <begin position="113"/>
        <end position="130"/>
    </location>
</feature>
<feature type="transmembrane region" description="Helical" evidence="2">
    <location>
        <begin position="178"/>
        <end position="204"/>
    </location>
</feature>
<gene>
    <name evidence="3" type="ORF">K444DRAFT_664553</name>
</gene>
<dbReference type="InParanoid" id="A0A2J6T657"/>
<dbReference type="RefSeq" id="XP_024735406.1">
    <property type="nucleotide sequence ID" value="XM_024886976.1"/>
</dbReference>
<feature type="region of interest" description="Disordered" evidence="1">
    <location>
        <begin position="37"/>
        <end position="61"/>
    </location>
</feature>
<keyword evidence="2" id="KW-1133">Transmembrane helix</keyword>